<keyword evidence="4" id="KW-0175">Coiled coil</keyword>
<dbReference type="PROSITE" id="PS00036">
    <property type="entry name" value="BZIP_BASIC"/>
    <property type="match status" value="1"/>
</dbReference>
<dbReference type="GeneID" id="28833603"/>
<dbReference type="GO" id="GO:0000981">
    <property type="term" value="F:DNA-binding transcription factor activity, RNA polymerase II-specific"/>
    <property type="evidence" value="ECO:0007669"/>
    <property type="project" value="TreeGrafter"/>
</dbReference>
<dbReference type="GO" id="GO:0005667">
    <property type="term" value="C:transcription regulator complex"/>
    <property type="evidence" value="ECO:0007669"/>
    <property type="project" value="TreeGrafter"/>
</dbReference>
<dbReference type="AlphaFoldDB" id="A0A2P2SX32"/>
<protein>
    <recommendedName>
        <fullName evidence="6">BZIP domain-containing protein</fullName>
    </recommendedName>
</protein>
<dbReference type="EMBL" id="KV460206">
    <property type="protein sequence ID" value="OBU01387.1"/>
    <property type="molecule type" value="Genomic_DNA"/>
</dbReference>
<evidence type="ECO:0000259" key="6">
    <source>
        <dbReference type="PROSITE" id="PS00036"/>
    </source>
</evidence>
<gene>
    <name evidence="7" type="ORF">VE01_00217</name>
</gene>
<proteinExistence type="predicted"/>
<evidence type="ECO:0000256" key="5">
    <source>
        <dbReference type="SAM" id="MobiDB-lite"/>
    </source>
</evidence>
<keyword evidence="3" id="KW-0804">Transcription</keyword>
<feature type="compositionally biased region" description="Low complexity" evidence="5">
    <location>
        <begin position="75"/>
        <end position="108"/>
    </location>
</feature>
<evidence type="ECO:0000256" key="3">
    <source>
        <dbReference type="ARBA" id="ARBA00023163"/>
    </source>
</evidence>
<dbReference type="InterPro" id="IPR004827">
    <property type="entry name" value="bZIP"/>
</dbReference>
<dbReference type="GO" id="GO:0000978">
    <property type="term" value="F:RNA polymerase II cis-regulatory region sequence-specific DNA binding"/>
    <property type="evidence" value="ECO:0007669"/>
    <property type="project" value="TreeGrafter"/>
</dbReference>
<dbReference type="CDD" id="cd12193">
    <property type="entry name" value="bZIP_GCN4"/>
    <property type="match status" value="1"/>
</dbReference>
<dbReference type="STRING" id="342668.A0A2P2SX32"/>
<dbReference type="SUPFAM" id="SSF57959">
    <property type="entry name" value="Leucine zipper domain"/>
    <property type="match status" value="1"/>
</dbReference>
<organism evidence="7 8">
    <name type="scientific">Pseudogymnoascus verrucosus</name>
    <dbReference type="NCBI Taxonomy" id="342668"/>
    <lineage>
        <taxon>Eukaryota</taxon>
        <taxon>Fungi</taxon>
        <taxon>Dikarya</taxon>
        <taxon>Ascomycota</taxon>
        <taxon>Pezizomycotina</taxon>
        <taxon>Leotiomycetes</taxon>
        <taxon>Thelebolales</taxon>
        <taxon>Thelebolaceae</taxon>
        <taxon>Pseudogymnoascus</taxon>
    </lineage>
</organism>
<evidence type="ECO:0000256" key="4">
    <source>
        <dbReference type="SAM" id="Coils"/>
    </source>
</evidence>
<dbReference type="OrthoDB" id="5419235at2759"/>
<evidence type="ECO:0000313" key="7">
    <source>
        <dbReference type="EMBL" id="OBU01387.1"/>
    </source>
</evidence>
<feature type="compositionally biased region" description="Basic and acidic residues" evidence="5">
    <location>
        <begin position="380"/>
        <end position="390"/>
    </location>
</feature>
<dbReference type="PANTHER" id="PTHR11462">
    <property type="entry name" value="JUN TRANSCRIPTION FACTOR-RELATED"/>
    <property type="match status" value="1"/>
</dbReference>
<evidence type="ECO:0000313" key="8">
    <source>
        <dbReference type="Proteomes" id="UP000091956"/>
    </source>
</evidence>
<feature type="region of interest" description="Disordered" evidence="5">
    <location>
        <begin position="75"/>
        <end position="149"/>
    </location>
</feature>
<feature type="domain" description="BZIP" evidence="6">
    <location>
        <begin position="425"/>
        <end position="439"/>
    </location>
</feature>
<accession>A0A2P2SX32</accession>
<name>A0A2P2SX32_9PEZI</name>
<keyword evidence="8" id="KW-1185">Reference proteome</keyword>
<dbReference type="Gene3D" id="3.30.160.60">
    <property type="entry name" value="Classic Zinc Finger"/>
    <property type="match status" value="1"/>
</dbReference>
<evidence type="ECO:0000256" key="2">
    <source>
        <dbReference type="ARBA" id="ARBA00023125"/>
    </source>
</evidence>
<reference evidence="7 8" key="1">
    <citation type="submission" date="2016-03" db="EMBL/GenBank/DDBJ databases">
        <title>Comparative genomics of Pseudogymnoascus destructans, the fungus causing white-nose syndrome of bats.</title>
        <authorList>
            <person name="Palmer J.M."/>
            <person name="Drees K.P."/>
            <person name="Foster J.T."/>
            <person name="Lindner D.L."/>
        </authorList>
    </citation>
    <scope>NUCLEOTIDE SEQUENCE [LARGE SCALE GENOMIC DNA]</scope>
    <source>
        <strain evidence="7 8">UAMH 10579</strain>
    </source>
</reference>
<feature type="region of interest" description="Disordered" evidence="5">
    <location>
        <begin position="380"/>
        <end position="416"/>
    </location>
</feature>
<feature type="compositionally biased region" description="Low complexity" evidence="5">
    <location>
        <begin position="391"/>
        <end position="402"/>
    </location>
</feature>
<evidence type="ECO:0000256" key="1">
    <source>
        <dbReference type="ARBA" id="ARBA00023015"/>
    </source>
</evidence>
<dbReference type="GO" id="GO:0001080">
    <property type="term" value="P:nitrogen catabolite activation of transcription from RNA polymerase II promoter"/>
    <property type="evidence" value="ECO:0007669"/>
    <property type="project" value="TreeGrafter"/>
</dbReference>
<dbReference type="InterPro" id="IPR050946">
    <property type="entry name" value="AP-1_TF_bZIP"/>
</dbReference>
<dbReference type="PANTHER" id="PTHR11462:SF35">
    <property type="entry name" value="TRANSCRIPTION FACTOR JRA"/>
    <property type="match status" value="1"/>
</dbReference>
<keyword evidence="1" id="KW-0805">Transcription regulation</keyword>
<feature type="coiled-coil region" evidence="4">
    <location>
        <begin position="437"/>
        <end position="464"/>
    </location>
</feature>
<reference evidence="8" key="2">
    <citation type="journal article" date="2018" name="Nat. Commun.">
        <title>Extreme sensitivity to ultraviolet light in the fungal pathogen causing white-nose syndrome of bats.</title>
        <authorList>
            <person name="Palmer J.M."/>
            <person name="Drees K.P."/>
            <person name="Foster J.T."/>
            <person name="Lindner D.L."/>
        </authorList>
    </citation>
    <scope>NUCLEOTIDE SEQUENCE [LARGE SCALE GENOMIC DNA]</scope>
    <source>
        <strain evidence="8">UAMH 10579</strain>
    </source>
</reference>
<dbReference type="RefSeq" id="XP_018135119.1">
    <property type="nucleotide sequence ID" value="XM_018269749.2"/>
</dbReference>
<sequence>MAWGGIDKADWWCGGTCLPDAFKIHFETLNNLPNPTPQYPVLFEDLNNSIPRNSSSSQQLPTTILPNVFTTASQTLQSPWPTQPQSTSPLAPQQSQQPSPQTDYQTPPDFVLFPRRSLEASPNAQNIPNLPRNHAPSGSNRRHSANPLSAPSLQNQRVAAIIQGTGHQISSPAFTNRYNPFPQQQQFYALSAPSSSAALQSQIRTRPQVPLFSQSTGNIHSNNKQSFPPNNMAQDMNLFDDFDSFDLKSSDNMNFPDLDYKYSPAVPTMYSPAPAMNRTDSASTSMGTVSPQDLMVRDATFSAPNSTVFTNLTSPSQYNESPDYLHDLDVSPMYNSDDLTNGDPWFPLFPEGDASFPAPVAVDTSPLAVDEELEVGDALRERRRRSDSSPHSKAASAAAGVSARKRNQPLPPIVVEDPNDTVAIKRARNTLAARKSRQKKMERFDELEAEIAKIAAERDMWKAKALARGAN</sequence>
<keyword evidence="2" id="KW-0238">DNA-binding</keyword>
<dbReference type="InterPro" id="IPR046347">
    <property type="entry name" value="bZIP_sf"/>
</dbReference>
<dbReference type="Proteomes" id="UP000091956">
    <property type="component" value="Unassembled WGS sequence"/>
</dbReference>
<dbReference type="GO" id="GO:1903833">
    <property type="term" value="P:positive regulation of cellular response to amino acid starvation"/>
    <property type="evidence" value="ECO:0007669"/>
    <property type="project" value="TreeGrafter"/>
</dbReference>